<comment type="caution">
    <text evidence="1">The sequence shown here is derived from an EMBL/GenBank/DDBJ whole genome shotgun (WGS) entry which is preliminary data.</text>
</comment>
<evidence type="ECO:0000313" key="1">
    <source>
        <dbReference type="EMBL" id="PPU96842.1"/>
    </source>
</evidence>
<accession>A0A2S7EUM0</accession>
<proteinExistence type="predicted"/>
<sequence>MPNVTLFLPAHTMPPDTALSDLTEQCTELCTGLLLAALENVHVIYVPALHGHGRPIFAEVRYRLAAARTPTTMAQFMERLDDAIRQATGFEARIRCFGYAAQCIHARN</sequence>
<dbReference type="OrthoDB" id="8687355at2"/>
<dbReference type="Proteomes" id="UP000238261">
    <property type="component" value="Unassembled WGS sequence"/>
</dbReference>
<name>A0A2S7EUM0_9XANT</name>
<gene>
    <name evidence="1" type="ORF">XhyaCFBP1156_13840</name>
</gene>
<dbReference type="EMBL" id="MDEG01000012">
    <property type="protein sequence ID" value="PPU96842.1"/>
    <property type="molecule type" value="Genomic_DNA"/>
</dbReference>
<evidence type="ECO:0008006" key="3">
    <source>
        <dbReference type="Google" id="ProtNLM"/>
    </source>
</evidence>
<evidence type="ECO:0000313" key="2">
    <source>
        <dbReference type="Proteomes" id="UP000238261"/>
    </source>
</evidence>
<organism evidence="1 2">
    <name type="scientific">Xanthomonas hyacinthi</name>
    <dbReference type="NCBI Taxonomy" id="56455"/>
    <lineage>
        <taxon>Bacteria</taxon>
        <taxon>Pseudomonadati</taxon>
        <taxon>Pseudomonadota</taxon>
        <taxon>Gammaproteobacteria</taxon>
        <taxon>Lysobacterales</taxon>
        <taxon>Lysobacteraceae</taxon>
        <taxon>Xanthomonas</taxon>
    </lineage>
</organism>
<dbReference type="RefSeq" id="WP_046978706.1">
    <property type="nucleotide sequence ID" value="NZ_CP043476.1"/>
</dbReference>
<keyword evidence="2" id="KW-1185">Reference proteome</keyword>
<dbReference type="AlphaFoldDB" id="A0A2S7EUM0"/>
<protein>
    <recommendedName>
        <fullName evidence="3">5-carboxymethyl-2-hydroxymuconate isomerase</fullName>
    </recommendedName>
</protein>
<reference evidence="2" key="1">
    <citation type="submission" date="2016-08" db="EMBL/GenBank/DDBJ databases">
        <authorList>
            <person name="Merda D."/>
            <person name="Briand M."/>
            <person name="Taghouti G."/>
            <person name="Carrere S."/>
            <person name="Gouzy J."/>
            <person name="Portier P."/>
            <person name="Jacques M.-A."/>
            <person name="Fischer-Le Saux M."/>
        </authorList>
    </citation>
    <scope>NUCLEOTIDE SEQUENCE [LARGE SCALE GENOMIC DNA]</scope>
    <source>
        <strain evidence="2">CFBP1156</strain>
    </source>
</reference>